<dbReference type="EMBL" id="CYYM01000009">
    <property type="protein sequence ID" value="CUO26988.1"/>
    <property type="molecule type" value="Genomic_DNA"/>
</dbReference>
<feature type="region of interest" description="Disordered" evidence="1">
    <location>
        <begin position="22"/>
        <end position="43"/>
    </location>
</feature>
<accession>A0A174DRV8</accession>
<organism evidence="3 4">
    <name type="scientific">Dorea longicatena</name>
    <dbReference type="NCBI Taxonomy" id="88431"/>
    <lineage>
        <taxon>Bacteria</taxon>
        <taxon>Bacillati</taxon>
        <taxon>Bacillota</taxon>
        <taxon>Clostridia</taxon>
        <taxon>Lachnospirales</taxon>
        <taxon>Lachnospiraceae</taxon>
        <taxon>Dorea</taxon>
    </lineage>
</organism>
<evidence type="ECO:0000256" key="2">
    <source>
        <dbReference type="SAM" id="SignalP"/>
    </source>
</evidence>
<keyword evidence="2" id="KW-0732">Signal</keyword>
<dbReference type="Gene3D" id="3.40.30.10">
    <property type="entry name" value="Glutaredoxin"/>
    <property type="match status" value="1"/>
</dbReference>
<feature type="signal peptide" evidence="2">
    <location>
        <begin position="1"/>
        <end position="20"/>
    </location>
</feature>
<sequence>MKKKVLSCLLALSMSAALLAGCGSSSSDSKSSDDSKKTEEKADTTKALSATDYNFEPDYYFNTFNTNSLKDKPRQGIKTFKSADEVVYEDITYDELIDLFQKEGTYMIALCGSWCHNTRAMTPSLTKYAKENGIDTIYTYDFNLDDNENGNTFIRMSDGSENAGVNYNYMYGEVVKQYLTNIDDWIEFPSTTERAISYTNAKGETETVGRIQQPIAFIYNKDNTTNYSDKEDNADKYPVMYAFEQMVERDKDGLYTKEYDEEGNEVTDKNGDPVKHYCTKKYNAQMKKMFDFINDNNIEFTEYSKEDFVRENYPALKDAEKVNIKTVTYRQFAWLLQQDGNAIYMVGGPYDEATQNEIADVNAKAVKNDVNVYLWDPYVDGKISEDDWGYKNTGDIMKSDSINFMYTTLIENSLTNLTTEEFENGADGASLTYKNDAGEEKTVPVIKSPFVFSFNKDATDEDGISAPITAYSEKADTLDAVFSAYADGIAK</sequence>
<dbReference type="Proteomes" id="UP000095380">
    <property type="component" value="Unassembled WGS sequence"/>
</dbReference>
<gene>
    <name evidence="3" type="ORF">ERS852408_01823</name>
</gene>
<dbReference type="SUPFAM" id="SSF52833">
    <property type="entry name" value="Thioredoxin-like"/>
    <property type="match status" value="1"/>
</dbReference>
<proteinExistence type="predicted"/>
<dbReference type="InterPro" id="IPR036249">
    <property type="entry name" value="Thioredoxin-like_sf"/>
</dbReference>
<feature type="compositionally biased region" description="Basic and acidic residues" evidence="1">
    <location>
        <begin position="30"/>
        <end position="43"/>
    </location>
</feature>
<dbReference type="AlphaFoldDB" id="A0A174DRV8"/>
<feature type="chain" id="PRO_5038639847" evidence="2">
    <location>
        <begin position="21"/>
        <end position="491"/>
    </location>
</feature>
<evidence type="ECO:0000313" key="4">
    <source>
        <dbReference type="Proteomes" id="UP000095380"/>
    </source>
</evidence>
<name>A0A174DRV8_9FIRM</name>
<evidence type="ECO:0000313" key="3">
    <source>
        <dbReference type="EMBL" id="CUO26988.1"/>
    </source>
</evidence>
<dbReference type="PROSITE" id="PS51257">
    <property type="entry name" value="PROKAR_LIPOPROTEIN"/>
    <property type="match status" value="1"/>
</dbReference>
<reference evidence="3 4" key="1">
    <citation type="submission" date="2015-09" db="EMBL/GenBank/DDBJ databases">
        <authorList>
            <consortium name="Pathogen Informatics"/>
        </authorList>
    </citation>
    <scope>NUCLEOTIDE SEQUENCE [LARGE SCALE GENOMIC DNA]</scope>
    <source>
        <strain evidence="3 4">2789STDY5608851</strain>
    </source>
</reference>
<protein>
    <submittedName>
        <fullName evidence="3">Uncharacterized protein</fullName>
    </submittedName>
</protein>
<dbReference type="RefSeq" id="WP_055194900.1">
    <property type="nucleotide sequence ID" value="NZ_CYYM01000009.1"/>
</dbReference>
<evidence type="ECO:0000256" key="1">
    <source>
        <dbReference type="SAM" id="MobiDB-lite"/>
    </source>
</evidence>